<sequence length="120" mass="13627">MEGPFKHKAISNLRCSPIGLVPKKTGGLGLITYLYYFRRKVLLNDFIDTQFTKVTYSSFDNAVKIDKQMGNSAKMAKKNIKSAFPLLKCYPVAIWRKHMMVALLCFILDINETLSMNANS</sequence>
<protein>
    <submittedName>
        <fullName evidence="1">Uncharacterized protein</fullName>
    </submittedName>
</protein>
<organism evidence="1 2">
    <name type="scientific">Mytilus galloprovincialis</name>
    <name type="common">Mediterranean mussel</name>
    <dbReference type="NCBI Taxonomy" id="29158"/>
    <lineage>
        <taxon>Eukaryota</taxon>
        <taxon>Metazoa</taxon>
        <taxon>Spiralia</taxon>
        <taxon>Lophotrochozoa</taxon>
        <taxon>Mollusca</taxon>
        <taxon>Bivalvia</taxon>
        <taxon>Autobranchia</taxon>
        <taxon>Pteriomorphia</taxon>
        <taxon>Mytilida</taxon>
        <taxon>Mytiloidea</taxon>
        <taxon>Mytilidae</taxon>
        <taxon>Mytilinae</taxon>
        <taxon>Mytilus</taxon>
    </lineage>
</organism>
<reference evidence="1" key="1">
    <citation type="submission" date="2018-11" db="EMBL/GenBank/DDBJ databases">
        <authorList>
            <person name="Alioto T."/>
            <person name="Alioto T."/>
        </authorList>
    </citation>
    <scope>NUCLEOTIDE SEQUENCE</scope>
</reference>
<keyword evidence="2" id="KW-1185">Reference proteome</keyword>
<evidence type="ECO:0000313" key="2">
    <source>
        <dbReference type="Proteomes" id="UP000596742"/>
    </source>
</evidence>
<comment type="caution">
    <text evidence="1">The sequence shown here is derived from an EMBL/GenBank/DDBJ whole genome shotgun (WGS) entry which is preliminary data.</text>
</comment>
<dbReference type="EMBL" id="UYJE01000192">
    <property type="protein sequence ID" value="VDH91047.1"/>
    <property type="molecule type" value="Genomic_DNA"/>
</dbReference>
<name>A0A8B6BJF5_MYTGA</name>
<accession>A0A8B6BJF5</accession>
<proteinExistence type="predicted"/>
<gene>
    <name evidence="1" type="ORF">MGAL_10B045075</name>
</gene>
<dbReference type="Proteomes" id="UP000596742">
    <property type="component" value="Unassembled WGS sequence"/>
</dbReference>
<evidence type="ECO:0000313" key="1">
    <source>
        <dbReference type="EMBL" id="VDH91047.1"/>
    </source>
</evidence>
<dbReference type="AlphaFoldDB" id="A0A8B6BJF5"/>